<keyword evidence="1" id="KW-0812">Transmembrane</keyword>
<dbReference type="AlphaFoldDB" id="A0A7C9TRQ9"/>
<dbReference type="Proteomes" id="UP000479756">
    <property type="component" value="Unassembled WGS sequence"/>
</dbReference>
<dbReference type="Pfam" id="PF19684">
    <property type="entry name" value="DUF6186"/>
    <property type="match status" value="1"/>
</dbReference>
<evidence type="ECO:0000256" key="1">
    <source>
        <dbReference type="SAM" id="Phobius"/>
    </source>
</evidence>
<protein>
    <submittedName>
        <fullName evidence="2">Uncharacterized protein</fullName>
    </submittedName>
</protein>
<keyword evidence="1" id="KW-0472">Membrane</keyword>
<reference evidence="2 3" key="1">
    <citation type="journal article" date="2014" name="Int. J. Syst. Evol. Microbiol.">
        <title>Description of Galbitalea soli gen. nov., sp. nov., and Frondihabitans sucicola sp. nov.</title>
        <authorList>
            <person name="Kim S.J."/>
            <person name="Lim J.M."/>
            <person name="Ahn J.H."/>
            <person name="Weon H.Y."/>
            <person name="Hamada M."/>
            <person name="Suzuki K."/>
            <person name="Ahn T.Y."/>
            <person name="Kwon S.W."/>
        </authorList>
    </citation>
    <scope>NUCLEOTIDE SEQUENCE [LARGE SCALE GENOMIC DNA]</scope>
    <source>
        <strain evidence="2 3">NBRC 108727</strain>
    </source>
</reference>
<dbReference type="EMBL" id="JAAGWZ010000004">
    <property type="protein sequence ID" value="NEM92397.1"/>
    <property type="molecule type" value="Genomic_DNA"/>
</dbReference>
<evidence type="ECO:0000313" key="3">
    <source>
        <dbReference type="Proteomes" id="UP000479756"/>
    </source>
</evidence>
<feature type="transmembrane region" description="Helical" evidence="1">
    <location>
        <begin position="44"/>
        <end position="61"/>
    </location>
</feature>
<feature type="transmembrane region" description="Helical" evidence="1">
    <location>
        <begin position="6"/>
        <end position="23"/>
    </location>
</feature>
<dbReference type="InterPro" id="IPR046177">
    <property type="entry name" value="DUF6186"/>
</dbReference>
<keyword evidence="1" id="KW-1133">Transmembrane helix</keyword>
<accession>A0A7C9TRQ9</accession>
<organism evidence="2 3">
    <name type="scientific">Galbitalea soli</name>
    <dbReference type="NCBI Taxonomy" id="1268042"/>
    <lineage>
        <taxon>Bacteria</taxon>
        <taxon>Bacillati</taxon>
        <taxon>Actinomycetota</taxon>
        <taxon>Actinomycetes</taxon>
        <taxon>Micrococcales</taxon>
        <taxon>Microbacteriaceae</taxon>
        <taxon>Galbitalea</taxon>
    </lineage>
</organism>
<evidence type="ECO:0000313" key="2">
    <source>
        <dbReference type="EMBL" id="NEM92397.1"/>
    </source>
</evidence>
<sequence>MTVSTIGFLLEAGAIVLLVILGIRDDEHFATIGDILDRVMATRAARVSILLFWWWLGWHFLVEPTVAPGA</sequence>
<proteinExistence type="predicted"/>
<gene>
    <name evidence="2" type="ORF">G3T37_13660</name>
</gene>
<dbReference type="RefSeq" id="WP_163474433.1">
    <property type="nucleotide sequence ID" value="NZ_JAAGWZ010000004.1"/>
</dbReference>
<keyword evidence="3" id="KW-1185">Reference proteome</keyword>
<name>A0A7C9TRQ9_9MICO</name>
<comment type="caution">
    <text evidence="2">The sequence shown here is derived from an EMBL/GenBank/DDBJ whole genome shotgun (WGS) entry which is preliminary data.</text>
</comment>